<name>A0A6J8DL70_MYTCO</name>
<reference evidence="11 12" key="1">
    <citation type="submission" date="2020-06" db="EMBL/GenBank/DDBJ databases">
        <authorList>
            <person name="Li R."/>
            <person name="Bekaert M."/>
        </authorList>
    </citation>
    <scope>NUCLEOTIDE SEQUENCE [LARGE SCALE GENOMIC DNA]</scope>
    <source>
        <strain evidence="12">wild</strain>
    </source>
</reference>
<dbReference type="InterPro" id="IPR016035">
    <property type="entry name" value="Acyl_Trfase/lysoPLipase"/>
</dbReference>
<dbReference type="Gene3D" id="1.25.40.20">
    <property type="entry name" value="Ankyrin repeat-containing domain"/>
    <property type="match status" value="2"/>
</dbReference>
<evidence type="ECO:0000256" key="7">
    <source>
        <dbReference type="PROSITE-ProRule" id="PRU00023"/>
    </source>
</evidence>
<dbReference type="SUPFAM" id="SSF48403">
    <property type="entry name" value="Ankyrin repeat"/>
    <property type="match status" value="1"/>
</dbReference>
<dbReference type="PANTHER" id="PTHR24139:SF34">
    <property type="entry name" value="85_88 KDA CALCIUM-INDEPENDENT PHOSPHOLIPASE A2"/>
    <property type="match status" value="1"/>
</dbReference>
<evidence type="ECO:0000256" key="8">
    <source>
        <dbReference type="PROSITE-ProRule" id="PRU01161"/>
    </source>
</evidence>
<dbReference type="PANTHER" id="PTHR24139">
    <property type="entry name" value="CALCIUM-INDEPENDENT PHOSPHOLIPASE A2"/>
    <property type="match status" value="1"/>
</dbReference>
<dbReference type="PROSITE" id="PS50297">
    <property type="entry name" value="ANK_REP_REGION"/>
    <property type="match status" value="3"/>
</dbReference>
<evidence type="ECO:0000313" key="11">
    <source>
        <dbReference type="EMBL" id="CAC5409348.1"/>
    </source>
</evidence>
<comment type="caution">
    <text evidence="8">Lacks conserved residue(s) required for the propagation of feature annotation.</text>
</comment>
<feature type="repeat" description="ANK" evidence="7">
    <location>
        <begin position="347"/>
        <end position="379"/>
    </location>
</feature>
<dbReference type="SUPFAM" id="SSF52151">
    <property type="entry name" value="FabD/lysophospholipase-like"/>
    <property type="match status" value="1"/>
</dbReference>
<dbReference type="GO" id="GO:0005739">
    <property type="term" value="C:mitochondrion"/>
    <property type="evidence" value="ECO:0007669"/>
    <property type="project" value="TreeGrafter"/>
</dbReference>
<gene>
    <name evidence="11" type="ORF">MCOR_42652</name>
</gene>
<comment type="catalytic activity">
    <reaction evidence="6">
        <text>a 1,2-diacyl-sn-glycero-3-phosphocholine + H2O = a 1-acyl-sn-glycero-3-phosphocholine + a fatty acid + H(+)</text>
        <dbReference type="Rhea" id="RHEA:15801"/>
        <dbReference type="ChEBI" id="CHEBI:15377"/>
        <dbReference type="ChEBI" id="CHEBI:15378"/>
        <dbReference type="ChEBI" id="CHEBI:28868"/>
        <dbReference type="ChEBI" id="CHEBI:57643"/>
        <dbReference type="ChEBI" id="CHEBI:58168"/>
        <dbReference type="EC" id="3.1.1.4"/>
    </reaction>
    <physiologicalReaction direction="left-to-right" evidence="6">
        <dbReference type="Rhea" id="RHEA:15802"/>
    </physiologicalReaction>
</comment>
<feature type="region of interest" description="Disordered" evidence="9">
    <location>
        <begin position="602"/>
        <end position="621"/>
    </location>
</feature>
<accession>A0A6J8DL70</accession>
<dbReference type="GO" id="GO:0052816">
    <property type="term" value="F:long-chain fatty acyl-CoA hydrolase activity"/>
    <property type="evidence" value="ECO:0007669"/>
    <property type="project" value="TreeGrafter"/>
</dbReference>
<keyword evidence="12" id="KW-1185">Reference proteome</keyword>
<dbReference type="PROSITE" id="PS51635">
    <property type="entry name" value="PNPLA"/>
    <property type="match status" value="1"/>
</dbReference>
<evidence type="ECO:0000259" key="10">
    <source>
        <dbReference type="PROSITE" id="PS51635"/>
    </source>
</evidence>
<dbReference type="InterPro" id="IPR047148">
    <property type="entry name" value="PLPL9"/>
</dbReference>
<evidence type="ECO:0000256" key="1">
    <source>
        <dbReference type="ARBA" id="ARBA00013278"/>
    </source>
</evidence>
<dbReference type="InterPro" id="IPR002110">
    <property type="entry name" value="Ankyrin_rpt"/>
</dbReference>
<dbReference type="GO" id="GO:0006629">
    <property type="term" value="P:lipid metabolic process"/>
    <property type="evidence" value="ECO:0007669"/>
    <property type="project" value="UniProtKB-KW"/>
</dbReference>
<feature type="repeat" description="ANK" evidence="7">
    <location>
        <begin position="314"/>
        <end position="346"/>
    </location>
</feature>
<dbReference type="InterPro" id="IPR002641">
    <property type="entry name" value="PNPLA_dom"/>
</dbReference>
<evidence type="ECO:0000256" key="4">
    <source>
        <dbReference type="ARBA" id="ARBA00023043"/>
    </source>
</evidence>
<keyword evidence="4 7" id="KW-0040">ANK repeat</keyword>
<evidence type="ECO:0000256" key="5">
    <source>
        <dbReference type="ARBA" id="ARBA00023098"/>
    </source>
</evidence>
<keyword evidence="3" id="KW-0378">Hydrolase</keyword>
<dbReference type="Proteomes" id="UP000507470">
    <property type="component" value="Unassembled WGS sequence"/>
</dbReference>
<dbReference type="Pfam" id="PF12796">
    <property type="entry name" value="Ank_2"/>
    <property type="match status" value="2"/>
</dbReference>
<keyword evidence="5" id="KW-0443">Lipid metabolism</keyword>
<dbReference type="InterPro" id="IPR036770">
    <property type="entry name" value="Ankyrin_rpt-contain_sf"/>
</dbReference>
<dbReference type="EC" id="3.1.1.4" evidence="1"/>
<feature type="domain" description="PNPLA" evidence="10">
    <location>
        <begin position="474"/>
        <end position="645"/>
    </location>
</feature>
<evidence type="ECO:0000256" key="2">
    <source>
        <dbReference type="ARBA" id="ARBA00022737"/>
    </source>
</evidence>
<evidence type="ECO:0000313" key="12">
    <source>
        <dbReference type="Proteomes" id="UP000507470"/>
    </source>
</evidence>
<dbReference type="AlphaFoldDB" id="A0A6J8DL70"/>
<dbReference type="GO" id="GO:2000304">
    <property type="term" value="P:positive regulation of ceramide biosynthetic process"/>
    <property type="evidence" value="ECO:0007669"/>
    <property type="project" value="TreeGrafter"/>
</dbReference>
<evidence type="ECO:0000256" key="3">
    <source>
        <dbReference type="ARBA" id="ARBA00022801"/>
    </source>
</evidence>
<organism evidence="11 12">
    <name type="scientific">Mytilus coruscus</name>
    <name type="common">Sea mussel</name>
    <dbReference type="NCBI Taxonomy" id="42192"/>
    <lineage>
        <taxon>Eukaryota</taxon>
        <taxon>Metazoa</taxon>
        <taxon>Spiralia</taxon>
        <taxon>Lophotrochozoa</taxon>
        <taxon>Mollusca</taxon>
        <taxon>Bivalvia</taxon>
        <taxon>Autobranchia</taxon>
        <taxon>Pteriomorphia</taxon>
        <taxon>Mytilida</taxon>
        <taxon>Mytiloidea</taxon>
        <taxon>Mytilidae</taxon>
        <taxon>Mytilinae</taxon>
        <taxon>Mytilus</taxon>
    </lineage>
</organism>
<dbReference type="PROSITE" id="PS50088">
    <property type="entry name" value="ANK_REPEAT"/>
    <property type="match status" value="4"/>
</dbReference>
<protein>
    <recommendedName>
        <fullName evidence="1">phospholipase A2</fullName>
        <ecNumber evidence="1">3.1.1.4</ecNumber>
    </recommendedName>
</protein>
<feature type="short sequence motif" description="GXSXG" evidence="8">
    <location>
        <begin position="510"/>
        <end position="514"/>
    </location>
</feature>
<feature type="repeat" description="ANK" evidence="7">
    <location>
        <begin position="150"/>
        <end position="182"/>
    </location>
</feature>
<dbReference type="Pfam" id="PF01734">
    <property type="entry name" value="Patatin"/>
    <property type="match status" value="1"/>
</dbReference>
<dbReference type="GO" id="GO:0047499">
    <property type="term" value="F:calcium-independent phospholipase A2 activity"/>
    <property type="evidence" value="ECO:0007669"/>
    <property type="project" value="InterPro"/>
</dbReference>
<dbReference type="Gene3D" id="3.40.1090.10">
    <property type="entry name" value="Cytosolic phospholipase A2 catalytic domain"/>
    <property type="match status" value="1"/>
</dbReference>
<feature type="compositionally biased region" description="Basic and acidic residues" evidence="9">
    <location>
        <begin position="604"/>
        <end position="621"/>
    </location>
</feature>
<evidence type="ECO:0000256" key="9">
    <source>
        <dbReference type="SAM" id="MobiDB-lite"/>
    </source>
</evidence>
<feature type="short sequence motif" description="GXGXXG" evidence="8">
    <location>
        <begin position="478"/>
        <end position="483"/>
    </location>
</feature>
<sequence>MLKNLVDGFKGLVEVAGASINPYTVNNVKLENYKDYSKRAEEGHLILYKKHSCYDCIVVSTTNPVSVWSIFRLTNDGEAYAQFGLYASKLNVLMARSSSVFVGDNLQKITDVIKEHSSWTPIHIAAYLGFYEFIRQPDIKSKINDKTTTSEATPLMTAVMGKQFQCIEQLLQSGASLHRQDNSGDSAYHYAVRFEPKCIPILSQYDRDGVKDFYNNKGQTALYLACAKGLPDAVEELLKAGVRPDISACDMLPIHVAMKTNNIRNLELICEKHVDQLFAKDHKYGGTPAHWVRKREVAERLLKLGCDVNIASDTGHTPLHVMLKKDRRDCIMELLVHGADTRAGDVYGNTPLHVAIQNDDVEFVRLFIVFGADVNMKNKAGQTPRHLASVSKEKNKDTILYMLHICGARRCGYTTKGCCKGCVMEGSYDGTADDAMKTVLTIDREAIVDEMLSSFKDPDQDVDTTSSLDKHRVLCLDGGGIRGLILVQLLIAIEDVAGIPIKECFDWISGTSTGGLLALGIATGKPLAYMKGLYVRLKDEVFKGSRPYPAESFEAMLKKELGETKVMTDIKGPKVLVTGVLADRHPSQLHFFRTYHPTLQTYEDESHPKDRVRPPPPHAEKNLTNLSPRLENVGTLKNIPVVLSDSKGRYLKDQTVDKHPERKIVWWIHPGTTVQQNLQWLQEKAVKTFQDLGQIHITLFIWLGTCDLTFKTGKYIFLKSSDFQVVTELCQDLRDIYTFIHKFPTVRLIFLQVPFYSIYWWNKFHNHPDPDQFLKKDDILHEQLLEVNKYIITLNEFLGQNSPDFNLDILASRKRHYDLQTSYSTSFALYLDGIHPSPTLAKLWLLRLCLRLNKDCN</sequence>
<dbReference type="OrthoDB" id="10021675at2759"/>
<keyword evidence="2" id="KW-0677">Repeat</keyword>
<feature type="repeat" description="ANK" evidence="7">
    <location>
        <begin position="217"/>
        <end position="249"/>
    </location>
</feature>
<proteinExistence type="predicted"/>
<dbReference type="SMART" id="SM00248">
    <property type="entry name" value="ANK"/>
    <property type="match status" value="7"/>
</dbReference>
<evidence type="ECO:0000256" key="6">
    <source>
        <dbReference type="ARBA" id="ARBA00023422"/>
    </source>
</evidence>
<dbReference type="EMBL" id="CACVKT020007641">
    <property type="protein sequence ID" value="CAC5409348.1"/>
    <property type="molecule type" value="Genomic_DNA"/>
</dbReference>